<proteinExistence type="inferred from homology"/>
<keyword evidence="7 12" id="KW-0547">Nucleotide-binding</keyword>
<evidence type="ECO:0000313" key="17">
    <source>
        <dbReference type="Proteomes" id="UP000662873"/>
    </source>
</evidence>
<dbReference type="EC" id="2.7.4.6" evidence="3 12"/>
<feature type="active site" description="Pros-phosphohistidine intermediate" evidence="12 13">
    <location>
        <position position="115"/>
    </location>
</feature>
<dbReference type="GO" id="GO:0005524">
    <property type="term" value="F:ATP binding"/>
    <property type="evidence" value="ECO:0007669"/>
    <property type="project" value="UniProtKB-UniRule"/>
</dbReference>
<keyword evidence="8 12" id="KW-0418">Kinase</keyword>
<dbReference type="Proteomes" id="UP000662873">
    <property type="component" value="Chromosome"/>
</dbReference>
<keyword evidence="10 12" id="KW-0460">Magnesium</keyword>
<dbReference type="InterPro" id="IPR001564">
    <property type="entry name" value="Nucleoside_diP_kinase"/>
</dbReference>
<keyword evidence="6 12" id="KW-0479">Metal-binding</keyword>
<feature type="binding site" evidence="12 13">
    <location>
        <position position="9"/>
    </location>
    <ligand>
        <name>ATP</name>
        <dbReference type="ChEBI" id="CHEBI:30616"/>
    </ligand>
</feature>
<evidence type="ECO:0000256" key="8">
    <source>
        <dbReference type="ARBA" id="ARBA00022777"/>
    </source>
</evidence>
<organism evidence="16 17">
    <name type="scientific">Candidatus Nitrosymbiomonas proteolyticus</name>
    <dbReference type="NCBI Taxonomy" id="2608984"/>
    <lineage>
        <taxon>Bacteria</taxon>
        <taxon>Bacillati</taxon>
        <taxon>Armatimonadota</taxon>
        <taxon>Armatimonadota incertae sedis</taxon>
        <taxon>Candidatus Nitrosymbiomonas</taxon>
    </lineage>
</organism>
<evidence type="ECO:0000256" key="14">
    <source>
        <dbReference type="RuleBase" id="RU004011"/>
    </source>
</evidence>
<comment type="similarity">
    <text evidence="2 12 13 14">Belongs to the NDK family.</text>
</comment>
<dbReference type="PRINTS" id="PR01243">
    <property type="entry name" value="NUCDPKINASE"/>
</dbReference>
<dbReference type="NCBIfam" id="NF001908">
    <property type="entry name" value="PRK00668.1"/>
    <property type="match status" value="1"/>
</dbReference>
<dbReference type="SMART" id="SM00562">
    <property type="entry name" value="NDK"/>
    <property type="match status" value="1"/>
</dbReference>
<dbReference type="FunFam" id="3.30.70.141:FF:000003">
    <property type="entry name" value="Nucleoside diphosphate kinase"/>
    <property type="match status" value="1"/>
</dbReference>
<dbReference type="GO" id="GO:0005737">
    <property type="term" value="C:cytoplasm"/>
    <property type="evidence" value="ECO:0007669"/>
    <property type="project" value="UniProtKB-SubCell"/>
</dbReference>
<gene>
    <name evidence="12" type="primary">ndk</name>
    <name evidence="16" type="ORF">NPRO_08800</name>
</gene>
<comment type="subunit">
    <text evidence="12">Homotetramer.</text>
</comment>
<dbReference type="KEGG" id="npy:NPRO_08800"/>
<evidence type="ECO:0000256" key="4">
    <source>
        <dbReference type="ARBA" id="ARBA00017632"/>
    </source>
</evidence>
<evidence type="ECO:0000259" key="15">
    <source>
        <dbReference type="SMART" id="SM00562"/>
    </source>
</evidence>
<comment type="catalytic activity">
    <reaction evidence="12">
        <text>a 2'-deoxyribonucleoside 5'-diphosphate + ATP = a 2'-deoxyribonucleoside 5'-triphosphate + ADP</text>
        <dbReference type="Rhea" id="RHEA:44640"/>
        <dbReference type="ChEBI" id="CHEBI:30616"/>
        <dbReference type="ChEBI" id="CHEBI:61560"/>
        <dbReference type="ChEBI" id="CHEBI:73316"/>
        <dbReference type="ChEBI" id="CHEBI:456216"/>
        <dbReference type="EC" id="2.7.4.6"/>
    </reaction>
</comment>
<dbReference type="GO" id="GO:0004550">
    <property type="term" value="F:nucleoside diphosphate kinase activity"/>
    <property type="evidence" value="ECO:0007669"/>
    <property type="project" value="UniProtKB-UniRule"/>
</dbReference>
<feature type="binding site" evidence="12 13">
    <location>
        <position position="91"/>
    </location>
    <ligand>
        <name>ATP</name>
        <dbReference type="ChEBI" id="CHEBI:30616"/>
    </ligand>
</feature>
<evidence type="ECO:0000256" key="13">
    <source>
        <dbReference type="PROSITE-ProRule" id="PRU00706"/>
    </source>
</evidence>
<evidence type="ECO:0000256" key="2">
    <source>
        <dbReference type="ARBA" id="ARBA00008142"/>
    </source>
</evidence>
<protein>
    <recommendedName>
        <fullName evidence="4 12">Nucleoside diphosphate kinase</fullName>
        <shortName evidence="12">NDK</shortName>
        <shortName evidence="12">NDP kinase</shortName>
        <ecNumber evidence="3 12">2.7.4.6</ecNumber>
    </recommendedName>
    <alternativeName>
        <fullName evidence="12">Nucleoside-2-P kinase</fullName>
    </alternativeName>
</protein>
<dbReference type="PANTHER" id="PTHR11349">
    <property type="entry name" value="NUCLEOSIDE DIPHOSPHATE KINASE"/>
    <property type="match status" value="1"/>
</dbReference>
<evidence type="ECO:0000256" key="10">
    <source>
        <dbReference type="ARBA" id="ARBA00022842"/>
    </source>
</evidence>
<evidence type="ECO:0000256" key="12">
    <source>
        <dbReference type="HAMAP-Rule" id="MF_00451"/>
    </source>
</evidence>
<dbReference type="GO" id="GO:0006183">
    <property type="term" value="P:GTP biosynthetic process"/>
    <property type="evidence" value="ECO:0007669"/>
    <property type="project" value="UniProtKB-UniRule"/>
</dbReference>
<dbReference type="AlphaFoldDB" id="A0A809RFQ8"/>
<dbReference type="CDD" id="cd04413">
    <property type="entry name" value="NDPk_I"/>
    <property type="match status" value="1"/>
</dbReference>
<keyword evidence="11 12" id="KW-0546">Nucleotide metabolism</keyword>
<dbReference type="Pfam" id="PF00334">
    <property type="entry name" value="NDK"/>
    <property type="match status" value="1"/>
</dbReference>
<evidence type="ECO:0000256" key="9">
    <source>
        <dbReference type="ARBA" id="ARBA00022840"/>
    </source>
</evidence>
<dbReference type="InterPro" id="IPR034907">
    <property type="entry name" value="NDK-like_dom"/>
</dbReference>
<evidence type="ECO:0000256" key="5">
    <source>
        <dbReference type="ARBA" id="ARBA00022679"/>
    </source>
</evidence>
<comment type="subcellular location">
    <subcellularLocation>
        <location evidence="12">Cytoplasm</location>
    </subcellularLocation>
</comment>
<evidence type="ECO:0000256" key="6">
    <source>
        <dbReference type="ARBA" id="ARBA00022723"/>
    </source>
</evidence>
<feature type="domain" description="Nucleoside diphosphate kinase-like" evidence="15">
    <location>
        <begin position="1"/>
        <end position="137"/>
    </location>
</feature>
<dbReference type="SUPFAM" id="SSF54919">
    <property type="entry name" value="Nucleoside diphosphate kinase, NDK"/>
    <property type="match status" value="1"/>
</dbReference>
<feature type="binding site" evidence="12 13">
    <location>
        <position position="102"/>
    </location>
    <ligand>
        <name>ATP</name>
        <dbReference type="ChEBI" id="CHEBI:30616"/>
    </ligand>
</feature>
<keyword evidence="5 12" id="KW-0808">Transferase</keyword>
<evidence type="ECO:0000256" key="3">
    <source>
        <dbReference type="ARBA" id="ARBA00012966"/>
    </source>
</evidence>
<dbReference type="InterPro" id="IPR036850">
    <property type="entry name" value="NDK-like_dom_sf"/>
</dbReference>
<dbReference type="GO" id="GO:0046872">
    <property type="term" value="F:metal ion binding"/>
    <property type="evidence" value="ECO:0007669"/>
    <property type="project" value="UniProtKB-KW"/>
</dbReference>
<comment type="function">
    <text evidence="12">Major role in the synthesis of nucleoside triphosphates other than ATP. The ATP gamma phosphate is transferred to the NDP beta phosphate via a ping-pong mechanism, using a phosphorylated active-site intermediate.</text>
</comment>
<dbReference type="PROSITE" id="PS51374">
    <property type="entry name" value="NDPK_LIKE"/>
    <property type="match status" value="1"/>
</dbReference>
<feature type="binding site" evidence="12 13">
    <location>
        <position position="57"/>
    </location>
    <ligand>
        <name>ATP</name>
        <dbReference type="ChEBI" id="CHEBI:30616"/>
    </ligand>
</feature>
<keyword evidence="9 12" id="KW-0067">ATP-binding</keyword>
<dbReference type="GO" id="GO:0006241">
    <property type="term" value="P:CTP biosynthetic process"/>
    <property type="evidence" value="ECO:0007669"/>
    <property type="project" value="UniProtKB-UniRule"/>
</dbReference>
<dbReference type="GO" id="GO:0006228">
    <property type="term" value="P:UTP biosynthetic process"/>
    <property type="evidence" value="ECO:0007669"/>
    <property type="project" value="UniProtKB-UniRule"/>
</dbReference>
<reference evidence="16" key="1">
    <citation type="journal article" name="DNA Res.">
        <title>The physiological potential of anammox bacteria as revealed by their core genome structure.</title>
        <authorList>
            <person name="Okubo T."/>
            <person name="Toyoda A."/>
            <person name="Fukuhara K."/>
            <person name="Uchiyama I."/>
            <person name="Harigaya Y."/>
            <person name="Kuroiwa M."/>
            <person name="Suzuki T."/>
            <person name="Murakami Y."/>
            <person name="Suwa Y."/>
            <person name="Takami H."/>
        </authorList>
    </citation>
    <scope>NUCLEOTIDE SEQUENCE</scope>
    <source>
        <strain evidence="16">317325-2</strain>
    </source>
</reference>
<name>A0A809RFQ8_9BACT</name>
<evidence type="ECO:0000256" key="1">
    <source>
        <dbReference type="ARBA" id="ARBA00001946"/>
    </source>
</evidence>
<dbReference type="Gene3D" id="3.30.70.141">
    <property type="entry name" value="Nucleoside diphosphate kinase-like domain"/>
    <property type="match status" value="1"/>
</dbReference>
<comment type="catalytic activity">
    <reaction evidence="12">
        <text>a ribonucleoside 5'-diphosphate + ATP = a ribonucleoside 5'-triphosphate + ADP</text>
        <dbReference type="Rhea" id="RHEA:18113"/>
        <dbReference type="ChEBI" id="CHEBI:30616"/>
        <dbReference type="ChEBI" id="CHEBI:57930"/>
        <dbReference type="ChEBI" id="CHEBI:61557"/>
        <dbReference type="ChEBI" id="CHEBI:456216"/>
        <dbReference type="EC" id="2.7.4.6"/>
    </reaction>
</comment>
<feature type="binding site" evidence="12 13">
    <location>
        <position position="112"/>
    </location>
    <ligand>
        <name>ATP</name>
        <dbReference type="ChEBI" id="CHEBI:30616"/>
    </ligand>
</feature>
<evidence type="ECO:0000256" key="7">
    <source>
        <dbReference type="ARBA" id="ARBA00022741"/>
    </source>
</evidence>
<keyword evidence="12" id="KW-0963">Cytoplasm</keyword>
<sequence length="137" mass="14667">METTLVLIKPGGVARNLIGTITQRIEQRGLQVSGLKLVVPARALVEEHYAEHRGRPFFEGVVGYLCSGPVVAMAVSGTNAVKAIRAMMGATNPIEALPGTVRGDFALSIEDNLTHSSSDPEAAERELTLWFPEGLAR</sequence>
<evidence type="ECO:0000256" key="11">
    <source>
        <dbReference type="ARBA" id="ARBA00023080"/>
    </source>
</evidence>
<comment type="cofactor">
    <cofactor evidence="1 12">
        <name>Mg(2+)</name>
        <dbReference type="ChEBI" id="CHEBI:18420"/>
    </cofactor>
</comment>
<accession>A0A809RFQ8</accession>
<feature type="binding site" evidence="12 13">
    <location>
        <position position="85"/>
    </location>
    <ligand>
        <name>ATP</name>
        <dbReference type="ChEBI" id="CHEBI:30616"/>
    </ligand>
</feature>
<dbReference type="HAMAP" id="MF_00451">
    <property type="entry name" value="NDP_kinase"/>
    <property type="match status" value="1"/>
</dbReference>
<evidence type="ECO:0000313" key="16">
    <source>
        <dbReference type="EMBL" id="BBO23285.1"/>
    </source>
</evidence>
<keyword evidence="12" id="KW-0597">Phosphoprotein</keyword>
<dbReference type="EMBL" id="AP021858">
    <property type="protein sequence ID" value="BBO23285.1"/>
    <property type="molecule type" value="Genomic_DNA"/>
</dbReference>